<dbReference type="Pfam" id="PF20155">
    <property type="entry name" value="TMP_3"/>
    <property type="match status" value="1"/>
</dbReference>
<feature type="compositionally biased region" description="Basic and acidic residues" evidence="2">
    <location>
        <begin position="620"/>
        <end position="668"/>
    </location>
</feature>
<feature type="coiled-coil region" evidence="1">
    <location>
        <begin position="444"/>
        <end position="497"/>
    </location>
</feature>
<comment type="caution">
    <text evidence="6">The sequence shown here is derived from an EMBL/GenBank/DDBJ whole genome shotgun (WGS) entry which is preliminary data.</text>
</comment>
<accession>A0ABU4SDS7</accession>
<sequence length="1093" mass="118067">MAEHQVGNIVYQVSMDVAQLLSTQRQLDSRLGQVEQRFNQTGRSVQGAEKALLSLSRAATAVTAALSVEKIASYADAWVVANNKLVNAVKANETLAEVTERVFNIAQNSRAGLDGTAALYGRLERATRSYGMSANDVAKLTETVAKGLVVSGATAAESSSVMIQFSQAMASGVLRGEEFNSMSENGSRLIAALSDHLGVNIGQLRKMAAEGKLTAEIVSKAFLAQSEVISKEFGKTSATMSQSIEVAANNMTKFFGQSTTVQTALKVFNSTLVTVSENMDLVAGAATALAVVMGSRMVGAMTLAASQKITNVRASIVLAQANKAEAESALYAANMILRKAEMDKVAAIEALRRAEAEYAAAKGTDAAAAALNRLTAARATATTATASYKAAQDAAAVAQARLTAATNTASIAMNGLKGAMAFLGGPLGVVMLAATALYYFHQQAEDAKNEAKDLSLTVEKLTGDLKNLNKAQLERNKVELERKLVEQQEQIEKQKTKVSGIQWDVDNNGGFIYSRKSKEEMDELKGDLTVAKGVLADMEIVKGNYKEAIERTSDAIANNTTLTNENADANKNRNGSLDEASSKAADFITKLKNENELLRTQKGLKRDLKAAEFKADELKATPDEREKIEEETKKNHELKEAEKQREDAARDAESAAKRAADEAKRQAEDITNALSRQREEIDRLKTGYEEASLKMAQYDAAKAMPKGSSPEEIEQTRRNAKEKYELEKDAEARKWFLEQDSLAKSKKTMDEELDYLSRVLVQELIEIEEFHKREKEIRERYKNKQTEDEINKKVDSSVSFEDGLLGKADPIQQLQNEYTQKMALLDAYNAHDIGEHERILQLKSELTRKFNDDMTAAQWDQWKNQNEMYQFLGSSIEALGQRSANAITGLLTGTQSANDAMRNLALTITNEAVSALVQMGMQQVKNMVIGKAANTAAAASAAVTGASITASMAPAAAATSVATMGSAATVGMMAMATAVPAMIALLGARKNGGPVSPNGAYRIGENNQPEILKASNGHQYLLPGDRGKVISNGDMGGGGKTLILQQTNQITIKTQGGVTEQDARMLSNIIDAKMTEFAVNQMRDDGLFEKIGY</sequence>
<dbReference type="InterPro" id="IPR009302">
    <property type="entry name" value="Tail_length_tape_measure"/>
</dbReference>
<dbReference type="Proteomes" id="UP001271890">
    <property type="component" value="Unassembled WGS sequence"/>
</dbReference>
<keyword evidence="3" id="KW-0812">Transmembrane</keyword>
<keyword evidence="1" id="KW-0175">Coiled coil</keyword>
<dbReference type="InterPro" id="IPR013491">
    <property type="entry name" value="Tape_meas_N"/>
</dbReference>
<dbReference type="RefSeq" id="WP_319931326.1">
    <property type="nucleotide sequence ID" value="NZ_VCDN01000076.1"/>
</dbReference>
<feature type="domain" description="Tape measure protein N-terminal" evidence="5">
    <location>
        <begin position="70"/>
        <end position="257"/>
    </location>
</feature>
<name>A0ABU4SDS7_9GAMM</name>
<feature type="region of interest" description="Disordered" evidence="2">
    <location>
        <begin position="620"/>
        <end position="678"/>
    </location>
</feature>
<dbReference type="EMBL" id="VCDN01000076">
    <property type="protein sequence ID" value="MDX7988929.1"/>
    <property type="molecule type" value="Genomic_DNA"/>
</dbReference>
<evidence type="ECO:0000256" key="1">
    <source>
        <dbReference type="SAM" id="Coils"/>
    </source>
</evidence>
<feature type="domain" description="Tail length tape measure" evidence="4">
    <location>
        <begin position="406"/>
        <end position="503"/>
    </location>
</feature>
<organism evidence="6 7">
    <name type="scientific">Xenorhabdus santafensis</name>
    <dbReference type="NCBI Taxonomy" id="2582833"/>
    <lineage>
        <taxon>Bacteria</taxon>
        <taxon>Pseudomonadati</taxon>
        <taxon>Pseudomonadota</taxon>
        <taxon>Gammaproteobacteria</taxon>
        <taxon>Enterobacterales</taxon>
        <taxon>Morganellaceae</taxon>
        <taxon>Xenorhabdus</taxon>
    </lineage>
</organism>
<feature type="transmembrane region" description="Helical" evidence="3">
    <location>
        <begin position="419"/>
        <end position="440"/>
    </location>
</feature>
<dbReference type="NCBIfam" id="TIGR02675">
    <property type="entry name" value="tape_meas_nterm"/>
    <property type="match status" value="1"/>
</dbReference>
<keyword evidence="3" id="KW-0472">Membrane</keyword>
<reference evidence="7" key="1">
    <citation type="journal article" date="2024" name="Toxins">
        <title>Genome Sequence Analysis of Native Xenorhabdus Strains Isolated from Entomopathogenic Nematodes in Argentina.</title>
        <authorList>
            <person name="Palma L."/>
            <person name="Frizzo L."/>
            <person name="Kaiser S."/>
            <person name="Berry C."/>
            <person name="Caballero P."/>
            <person name="Bode H.B."/>
            <person name="Del Valle E.E."/>
        </authorList>
    </citation>
    <scope>NUCLEOTIDE SEQUENCE [LARGE SCALE GENOMIC DNA]</scope>
    <source>
        <strain evidence="7">12</strain>
    </source>
</reference>
<proteinExistence type="predicted"/>
<keyword evidence="3" id="KW-1133">Transmembrane helix</keyword>
<keyword evidence="7" id="KW-1185">Reference proteome</keyword>
<evidence type="ECO:0000256" key="2">
    <source>
        <dbReference type="SAM" id="MobiDB-lite"/>
    </source>
</evidence>
<evidence type="ECO:0000313" key="7">
    <source>
        <dbReference type="Proteomes" id="UP001271890"/>
    </source>
</evidence>
<evidence type="ECO:0000256" key="3">
    <source>
        <dbReference type="SAM" id="Phobius"/>
    </source>
</evidence>
<evidence type="ECO:0000313" key="6">
    <source>
        <dbReference type="EMBL" id="MDX7988929.1"/>
    </source>
</evidence>
<dbReference type="Pfam" id="PF06120">
    <property type="entry name" value="Phage_HK97_TLTM"/>
    <property type="match status" value="1"/>
</dbReference>
<protein>
    <submittedName>
        <fullName evidence="6">Tape measure protein</fullName>
    </submittedName>
</protein>
<evidence type="ECO:0000259" key="4">
    <source>
        <dbReference type="Pfam" id="PF06120"/>
    </source>
</evidence>
<gene>
    <name evidence="6" type="ORF">FE392_16635</name>
</gene>
<evidence type="ECO:0000259" key="5">
    <source>
        <dbReference type="Pfam" id="PF20155"/>
    </source>
</evidence>